<proteinExistence type="predicted"/>
<reference evidence="1 2" key="1">
    <citation type="submission" date="2014-06" db="EMBL/GenBank/DDBJ databases">
        <title>Draft genome sequence of Paenibacillus sp. MSt1.</title>
        <authorList>
            <person name="Aw Y.K."/>
            <person name="Ong K.S."/>
            <person name="Gan H.M."/>
            <person name="Lee S.M."/>
        </authorList>
    </citation>
    <scope>NUCLEOTIDE SEQUENCE [LARGE SCALE GENOMIC DNA]</scope>
    <source>
        <strain evidence="1 2">MSt1</strain>
    </source>
</reference>
<keyword evidence="2" id="KW-1185">Reference proteome</keyword>
<feature type="non-terminal residue" evidence="1">
    <location>
        <position position="77"/>
    </location>
</feature>
<dbReference type="Proteomes" id="UP000028123">
    <property type="component" value="Unassembled WGS sequence"/>
</dbReference>
<evidence type="ECO:0000313" key="2">
    <source>
        <dbReference type="Proteomes" id="UP000028123"/>
    </source>
</evidence>
<evidence type="ECO:0000313" key="1">
    <source>
        <dbReference type="EMBL" id="KEQ21827.1"/>
    </source>
</evidence>
<organism evidence="1 2">
    <name type="scientific">Paenibacillus tyrfis</name>
    <dbReference type="NCBI Taxonomy" id="1501230"/>
    <lineage>
        <taxon>Bacteria</taxon>
        <taxon>Bacillati</taxon>
        <taxon>Bacillota</taxon>
        <taxon>Bacilli</taxon>
        <taxon>Bacillales</taxon>
        <taxon>Paenibacillaceae</taxon>
        <taxon>Paenibacillus</taxon>
    </lineage>
</organism>
<name>A0A081NTQ4_9BACL</name>
<comment type="caution">
    <text evidence="1">The sequence shown here is derived from an EMBL/GenBank/DDBJ whole genome shotgun (WGS) entry which is preliminary data.</text>
</comment>
<dbReference type="AlphaFoldDB" id="A0A081NTQ4"/>
<gene>
    <name evidence="1" type="ORF">ET33_30740</name>
</gene>
<accession>A0A081NTQ4</accession>
<dbReference type="EMBL" id="JNVM01000056">
    <property type="protein sequence ID" value="KEQ21827.1"/>
    <property type="molecule type" value="Genomic_DNA"/>
</dbReference>
<dbReference type="eggNOG" id="COG2203">
    <property type="taxonomic scope" value="Bacteria"/>
</dbReference>
<protein>
    <submittedName>
        <fullName evidence="1">Uncharacterized protein</fullName>
    </submittedName>
</protein>
<sequence length="77" mass="8728">MYTNLEPVRAKLLKLSEGKSCSHAYRRALVKLLRQHVPFDAACCTTVDPETLLSTGAVTDEEVELIHDGLFEYDYVR</sequence>